<proteinExistence type="predicted"/>
<dbReference type="Gene3D" id="3.80.10.10">
    <property type="entry name" value="Ribonuclease Inhibitor"/>
    <property type="match status" value="2"/>
</dbReference>
<dbReference type="SMART" id="SM00369">
    <property type="entry name" value="LRR_TYP"/>
    <property type="match status" value="6"/>
</dbReference>
<gene>
    <name evidence="3" type="ORF">GCM10023322_33560</name>
</gene>
<organism evidence="3 4">
    <name type="scientific">Rugosimonospora acidiphila</name>
    <dbReference type="NCBI Taxonomy" id="556531"/>
    <lineage>
        <taxon>Bacteria</taxon>
        <taxon>Bacillati</taxon>
        <taxon>Actinomycetota</taxon>
        <taxon>Actinomycetes</taxon>
        <taxon>Micromonosporales</taxon>
        <taxon>Micromonosporaceae</taxon>
        <taxon>Rugosimonospora</taxon>
    </lineage>
</organism>
<dbReference type="InterPro" id="IPR050333">
    <property type="entry name" value="SLRP"/>
</dbReference>
<reference evidence="4" key="1">
    <citation type="journal article" date="2019" name="Int. J. Syst. Evol. Microbiol.">
        <title>The Global Catalogue of Microorganisms (GCM) 10K type strain sequencing project: providing services to taxonomists for standard genome sequencing and annotation.</title>
        <authorList>
            <consortium name="The Broad Institute Genomics Platform"/>
            <consortium name="The Broad Institute Genome Sequencing Center for Infectious Disease"/>
            <person name="Wu L."/>
            <person name="Ma J."/>
        </authorList>
    </citation>
    <scope>NUCLEOTIDE SEQUENCE [LARGE SCALE GENOMIC DNA]</scope>
    <source>
        <strain evidence="4">JCM 18304</strain>
    </source>
</reference>
<evidence type="ECO:0000256" key="1">
    <source>
        <dbReference type="ARBA" id="ARBA00022614"/>
    </source>
</evidence>
<keyword evidence="1" id="KW-0433">Leucine-rich repeat</keyword>
<protein>
    <recommendedName>
        <fullName evidence="5">Leucine-rich repeat domain-containing protein</fullName>
    </recommendedName>
</protein>
<dbReference type="PANTHER" id="PTHR45712:SF22">
    <property type="entry name" value="INSULIN-LIKE GROWTH FACTOR-BINDING PROTEIN COMPLEX ACID LABILE SUBUNIT"/>
    <property type="match status" value="1"/>
</dbReference>
<evidence type="ECO:0000313" key="3">
    <source>
        <dbReference type="EMBL" id="GAA5186708.1"/>
    </source>
</evidence>
<dbReference type="RefSeq" id="WP_345630576.1">
    <property type="nucleotide sequence ID" value="NZ_BAABJQ010000008.1"/>
</dbReference>
<dbReference type="Pfam" id="PF00560">
    <property type="entry name" value="LRR_1"/>
    <property type="match status" value="1"/>
</dbReference>
<dbReference type="PRINTS" id="PR00019">
    <property type="entry name" value="LEURICHRPT"/>
</dbReference>
<name>A0ABP9RT75_9ACTN</name>
<dbReference type="SMART" id="SM00364">
    <property type="entry name" value="LRR_BAC"/>
    <property type="match status" value="4"/>
</dbReference>
<dbReference type="Proteomes" id="UP001501570">
    <property type="component" value="Unassembled WGS sequence"/>
</dbReference>
<evidence type="ECO:0000313" key="4">
    <source>
        <dbReference type="Proteomes" id="UP001501570"/>
    </source>
</evidence>
<dbReference type="PROSITE" id="PS51450">
    <property type="entry name" value="LRR"/>
    <property type="match status" value="4"/>
</dbReference>
<dbReference type="Pfam" id="PF13855">
    <property type="entry name" value="LRR_8"/>
    <property type="match status" value="2"/>
</dbReference>
<dbReference type="PANTHER" id="PTHR45712">
    <property type="entry name" value="AGAP008170-PA"/>
    <property type="match status" value="1"/>
</dbReference>
<keyword evidence="4" id="KW-1185">Reference proteome</keyword>
<dbReference type="EMBL" id="BAABJQ010000008">
    <property type="protein sequence ID" value="GAA5186708.1"/>
    <property type="molecule type" value="Genomic_DNA"/>
</dbReference>
<dbReference type="SUPFAM" id="SSF52058">
    <property type="entry name" value="L domain-like"/>
    <property type="match status" value="1"/>
</dbReference>
<evidence type="ECO:0008006" key="5">
    <source>
        <dbReference type="Google" id="ProtNLM"/>
    </source>
</evidence>
<sequence length="508" mass="54119">MTDQSVARATQIVESGRWVADGVLDLRGLGLRTVPAGVFEARDVRVLDLSGNRLRELPPDLGELTQLTCLDLAANRLTTLPPAIGRLTRLRRLDVSENRLTTLPPQLAGCTRLGTLSLYDNSLSDVGVLAALPGIVRLDLSTNRLTTLPALRCADTLYQLDLSNNALTEVPAGLATLRRLRMLDLSGNRLTSAAGLRPLGLHEIFLDDNALTEPPYGLVGQPGVRRFSARANPFGPMPAQEATAAAEALAAATTSAIEEHTTGGYRHDRQYLQAATYAFAFSLAFSGIGAVRTVLDLYFKRFRAVGVVVTLADGTRLVLRHLSRKRALELVERHARGSGRTLVDLEPNVQTAGGADFVVATVGRLLDAELVPHRAGAPEIHLHLGGTTMGDQINVGNVTNSNLNVHASLRNVRQIINSSGVADDTRQELSRLADRLAEALDGLPADQRADGEAVAAAAGDLIANATQDAPNRRLVATYADGLRSLAQGLATVAPIATEIIKLVTTLST</sequence>
<keyword evidence="2" id="KW-0677">Repeat</keyword>
<dbReference type="InterPro" id="IPR032675">
    <property type="entry name" value="LRR_dom_sf"/>
</dbReference>
<dbReference type="InterPro" id="IPR003591">
    <property type="entry name" value="Leu-rich_rpt_typical-subtyp"/>
</dbReference>
<dbReference type="InterPro" id="IPR001611">
    <property type="entry name" value="Leu-rich_rpt"/>
</dbReference>
<comment type="caution">
    <text evidence="3">The sequence shown here is derived from an EMBL/GenBank/DDBJ whole genome shotgun (WGS) entry which is preliminary data.</text>
</comment>
<evidence type="ECO:0000256" key="2">
    <source>
        <dbReference type="ARBA" id="ARBA00022737"/>
    </source>
</evidence>
<accession>A0ABP9RT75</accession>